<dbReference type="EMBL" id="CP013264">
    <property type="protein sequence ID" value="ALR20141.1"/>
    <property type="molecule type" value="Genomic_DNA"/>
</dbReference>
<sequence>MIGTLERAAVPCRSASVRTPPTLSALPLQSGKLYLRLYHGRATPGEQMEDWGSDGPVIGPLASIHVTYMCQLKFAAAPDVMERFFPEVMAQWRASGVSNGHGPLCDWQFNVIDDLIEYGGILYGDWSIFLADDQAAR</sequence>
<dbReference type="RefSeq" id="WP_062063567.1">
    <property type="nucleotide sequence ID" value="NZ_CP013264.1"/>
</dbReference>
<dbReference type="STRING" id="1332080.ATN00_07315"/>
<protein>
    <submittedName>
        <fullName evidence="1">Uncharacterized protein</fullName>
    </submittedName>
</protein>
<proteinExistence type="predicted"/>
<dbReference type="Proteomes" id="UP000056968">
    <property type="component" value="Chromosome"/>
</dbReference>
<organism evidence="1 2">
    <name type="scientific">Sphingobium baderi</name>
    <dbReference type="NCBI Taxonomy" id="1332080"/>
    <lineage>
        <taxon>Bacteria</taxon>
        <taxon>Pseudomonadati</taxon>
        <taxon>Pseudomonadota</taxon>
        <taxon>Alphaproteobacteria</taxon>
        <taxon>Sphingomonadales</taxon>
        <taxon>Sphingomonadaceae</taxon>
        <taxon>Sphingobium</taxon>
    </lineage>
</organism>
<dbReference type="OrthoDB" id="1551172at2"/>
<evidence type="ECO:0000313" key="2">
    <source>
        <dbReference type="Proteomes" id="UP000056968"/>
    </source>
</evidence>
<gene>
    <name evidence="1" type="ORF">ATN00_07315</name>
</gene>
<evidence type="ECO:0000313" key="1">
    <source>
        <dbReference type="EMBL" id="ALR20141.1"/>
    </source>
</evidence>
<name>A0A0S3EXH9_9SPHN</name>
<accession>A0A0S3EXH9</accession>
<dbReference type="KEGG" id="sbd:ATN00_07315"/>
<reference evidence="1 2" key="1">
    <citation type="submission" date="2015-11" db="EMBL/GenBank/DDBJ databases">
        <title>A Two-component Flavoprotein Monooxygenase System MeaXY Responsible for para-Hydroxylation of 2-Methyl-6-ethylaniline and 2,6-Diethylaniline in Sphingobium baderi DE-13.</title>
        <authorList>
            <person name="Cheng M."/>
            <person name="Meng Q."/>
            <person name="Yang Y."/>
            <person name="Chu C."/>
            <person name="Yan X."/>
            <person name="He J."/>
            <person name="Li S."/>
        </authorList>
    </citation>
    <scope>NUCLEOTIDE SEQUENCE [LARGE SCALE GENOMIC DNA]</scope>
    <source>
        <strain evidence="1 2">DE-13</strain>
    </source>
</reference>
<keyword evidence="2" id="KW-1185">Reference proteome</keyword>
<dbReference type="AlphaFoldDB" id="A0A0S3EXH9"/>